<sequence>MRDMRRLWRASTFPSCQNPLYPQLSFVYLWHSLQCSDEHHWHENHVDPGDPIGPRRYTCDRHDCNDRSSYQSNKTKKIHGEILEPNKVTLTAELDPLTLTGREFAVLLTHD</sequence>
<name>A0ABU6VBG7_9FABA</name>
<evidence type="ECO:0000313" key="2">
    <source>
        <dbReference type="Proteomes" id="UP001341840"/>
    </source>
</evidence>
<organism evidence="1 2">
    <name type="scientific">Stylosanthes scabra</name>
    <dbReference type="NCBI Taxonomy" id="79078"/>
    <lineage>
        <taxon>Eukaryota</taxon>
        <taxon>Viridiplantae</taxon>
        <taxon>Streptophyta</taxon>
        <taxon>Embryophyta</taxon>
        <taxon>Tracheophyta</taxon>
        <taxon>Spermatophyta</taxon>
        <taxon>Magnoliopsida</taxon>
        <taxon>eudicotyledons</taxon>
        <taxon>Gunneridae</taxon>
        <taxon>Pentapetalae</taxon>
        <taxon>rosids</taxon>
        <taxon>fabids</taxon>
        <taxon>Fabales</taxon>
        <taxon>Fabaceae</taxon>
        <taxon>Papilionoideae</taxon>
        <taxon>50 kb inversion clade</taxon>
        <taxon>dalbergioids sensu lato</taxon>
        <taxon>Dalbergieae</taxon>
        <taxon>Pterocarpus clade</taxon>
        <taxon>Stylosanthes</taxon>
    </lineage>
</organism>
<protein>
    <submittedName>
        <fullName evidence="1">Uncharacterized protein</fullName>
    </submittedName>
</protein>
<keyword evidence="2" id="KW-1185">Reference proteome</keyword>
<reference evidence="1 2" key="1">
    <citation type="journal article" date="2023" name="Plants (Basel)">
        <title>Bridging the Gap: Combining Genomics and Transcriptomics Approaches to Understand Stylosanthes scabra, an Orphan Legume from the Brazilian Caatinga.</title>
        <authorList>
            <person name="Ferreira-Neto J.R.C."/>
            <person name="da Silva M.D."/>
            <person name="Binneck E."/>
            <person name="de Melo N.F."/>
            <person name="da Silva R.H."/>
            <person name="de Melo A.L.T.M."/>
            <person name="Pandolfi V."/>
            <person name="Bustamante F.O."/>
            <person name="Brasileiro-Vidal A.C."/>
            <person name="Benko-Iseppon A.M."/>
        </authorList>
    </citation>
    <scope>NUCLEOTIDE SEQUENCE [LARGE SCALE GENOMIC DNA]</scope>
    <source>
        <tissue evidence="1">Leaves</tissue>
    </source>
</reference>
<evidence type="ECO:0000313" key="1">
    <source>
        <dbReference type="EMBL" id="MED6169263.1"/>
    </source>
</evidence>
<dbReference type="Proteomes" id="UP001341840">
    <property type="component" value="Unassembled WGS sequence"/>
</dbReference>
<dbReference type="EMBL" id="JASCZI010151097">
    <property type="protein sequence ID" value="MED6169263.1"/>
    <property type="molecule type" value="Genomic_DNA"/>
</dbReference>
<comment type="caution">
    <text evidence="1">The sequence shown here is derived from an EMBL/GenBank/DDBJ whole genome shotgun (WGS) entry which is preliminary data.</text>
</comment>
<proteinExistence type="predicted"/>
<gene>
    <name evidence="1" type="ORF">PIB30_019906</name>
</gene>
<accession>A0ABU6VBG7</accession>